<feature type="transmembrane region" description="Helical" evidence="5">
    <location>
        <begin position="69"/>
        <end position="90"/>
    </location>
</feature>
<organism evidence="7 8">
    <name type="scientific">Thermococcus gammatolerans (strain DSM 15229 / JCM 11827 / EJ3)</name>
    <dbReference type="NCBI Taxonomy" id="593117"/>
    <lineage>
        <taxon>Archaea</taxon>
        <taxon>Methanobacteriati</taxon>
        <taxon>Methanobacteriota</taxon>
        <taxon>Thermococci</taxon>
        <taxon>Thermococcales</taxon>
        <taxon>Thermococcaceae</taxon>
        <taxon>Thermococcus</taxon>
    </lineage>
</organism>
<dbReference type="SMART" id="SM00228">
    <property type="entry name" value="PDZ"/>
    <property type="match status" value="1"/>
</dbReference>
<dbReference type="PANTHER" id="PTHR13325">
    <property type="entry name" value="PROTEASE M50 MEMBRANE-BOUND TRANSCRIPTION FACTOR SITE 2 PROTEASE"/>
    <property type="match status" value="1"/>
</dbReference>
<dbReference type="InterPro" id="IPR001478">
    <property type="entry name" value="PDZ"/>
</dbReference>
<dbReference type="PATRIC" id="fig|593117.10.peg.20"/>
<dbReference type="InterPro" id="IPR041489">
    <property type="entry name" value="PDZ_6"/>
</dbReference>
<dbReference type="STRING" id="593117.TGAM_0019"/>
<dbReference type="InterPro" id="IPR008915">
    <property type="entry name" value="Peptidase_M50"/>
</dbReference>
<dbReference type="GO" id="GO:0016020">
    <property type="term" value="C:membrane"/>
    <property type="evidence" value="ECO:0007669"/>
    <property type="project" value="InterPro"/>
</dbReference>
<sequence length="382" mass="42264">MWTMVSTLIIVIAGIMAFWVLVYAAFGRREEENEEEGIAVDLFVIMWRTKRVLGFIDRLASRGRKFWKVYGDVGIALGFLGMAFVFYALLKTAIATIQTHGKQAGVQLVIPGLTIPLWYGLVGLAVVMVVHELSHGVVARADKLPLKSVGLVLFFVIPGAFVEPDEEELKRAPLRTRLRVYGAGSLANLLVALLALLIMNLALTPLLQPAGIEVAGVISDSPASGVLERGDVIVAINGTAIKTLEDFENFINTTRPNQTIAITVLRNGEEKTVKLKLGAREDNPERPFIGIYLGQHYRSRIGHENIVFPLFFSFYWIYFLNFGIGLMNLFPLVPLDGGRMLDDLLKEYIPEGLAKPLRYAVIAIGLTLLGLNLWPALLHLAR</sequence>
<dbReference type="GO" id="GO:0031293">
    <property type="term" value="P:membrane protein intracellular domain proteolysis"/>
    <property type="evidence" value="ECO:0007669"/>
    <property type="project" value="TreeGrafter"/>
</dbReference>
<proteinExistence type="predicted"/>
<evidence type="ECO:0000313" key="7">
    <source>
        <dbReference type="EMBL" id="ACS32521.1"/>
    </source>
</evidence>
<dbReference type="GO" id="GO:0012505">
    <property type="term" value="C:endomembrane system"/>
    <property type="evidence" value="ECO:0007669"/>
    <property type="project" value="UniProtKB-SubCell"/>
</dbReference>
<dbReference type="PANTHER" id="PTHR13325:SF3">
    <property type="entry name" value="MEMBRANE-BOUND TRANSCRIPTION FACTOR SITE-2 PROTEASE"/>
    <property type="match status" value="1"/>
</dbReference>
<gene>
    <name evidence="7" type="ordered locus">TGAM_0019</name>
</gene>
<dbReference type="InterPro" id="IPR036034">
    <property type="entry name" value="PDZ_sf"/>
</dbReference>
<feature type="transmembrane region" description="Helical" evidence="5">
    <location>
        <begin position="306"/>
        <end position="330"/>
    </location>
</feature>
<reference evidence="7 8" key="1">
    <citation type="journal article" date="2007" name="Genome Biol.">
        <title>Genome analysis and genome-wide proteomics of Thermococcus gammatolerans, the most radioresistant organism known amongst the Archaea.</title>
        <authorList>
            <person name="Zivanovic Y."/>
            <person name="Armengaud J."/>
            <person name="Lagorce A."/>
            <person name="Leplat C."/>
            <person name="Guerin P."/>
            <person name="Dutertre M."/>
            <person name="Anthouard V."/>
            <person name="Forterre P."/>
            <person name="Wincker P."/>
            <person name="Confalonieri F."/>
        </authorList>
    </citation>
    <scope>NUCLEOTIDE SEQUENCE [LARGE SCALE GENOMIC DNA]</scope>
    <source>
        <strain evidence="8">DSM 15229 / JCM 11827 / EJ3</strain>
    </source>
</reference>
<evidence type="ECO:0000256" key="1">
    <source>
        <dbReference type="ARBA" id="ARBA00004127"/>
    </source>
</evidence>
<dbReference type="PaxDb" id="593117-TGAM_0019"/>
<dbReference type="HOGENOM" id="CLU_042134_1_0_2"/>
<protein>
    <submittedName>
        <fullName evidence="7">Peptidase M50, mammalian sterol-regulatory element binding protein-like protein</fullName>
    </submittedName>
</protein>
<keyword evidence="8" id="KW-1185">Reference proteome</keyword>
<comment type="subcellular location">
    <subcellularLocation>
        <location evidence="1">Endomembrane system</location>
        <topology evidence="1">Multi-pass membrane protein</topology>
    </subcellularLocation>
</comment>
<keyword evidence="4 5" id="KW-0472">Membrane</keyword>
<feature type="transmembrane region" description="Helical" evidence="5">
    <location>
        <begin position="110"/>
        <end position="132"/>
    </location>
</feature>
<evidence type="ECO:0000313" key="8">
    <source>
        <dbReference type="Proteomes" id="UP000001488"/>
    </source>
</evidence>
<evidence type="ECO:0000256" key="3">
    <source>
        <dbReference type="ARBA" id="ARBA00022989"/>
    </source>
</evidence>
<dbReference type="Pfam" id="PF02163">
    <property type="entry name" value="Peptidase_M50"/>
    <property type="match status" value="1"/>
</dbReference>
<keyword evidence="3 5" id="KW-1133">Transmembrane helix</keyword>
<dbReference type="AlphaFoldDB" id="C5A2L9"/>
<dbReference type="SUPFAM" id="SSF50156">
    <property type="entry name" value="PDZ domain-like"/>
    <property type="match status" value="1"/>
</dbReference>
<evidence type="ECO:0000256" key="2">
    <source>
        <dbReference type="ARBA" id="ARBA00022692"/>
    </source>
</evidence>
<feature type="transmembrane region" description="Helical" evidence="5">
    <location>
        <begin position="6"/>
        <end position="26"/>
    </location>
</feature>
<dbReference type="Proteomes" id="UP000001488">
    <property type="component" value="Chromosome"/>
</dbReference>
<evidence type="ECO:0000256" key="4">
    <source>
        <dbReference type="ARBA" id="ARBA00023136"/>
    </source>
</evidence>
<accession>C5A2L9</accession>
<keyword evidence="2 5" id="KW-0812">Transmembrane</keyword>
<dbReference type="Gene3D" id="2.30.42.10">
    <property type="match status" value="1"/>
</dbReference>
<dbReference type="GO" id="GO:0004222">
    <property type="term" value="F:metalloendopeptidase activity"/>
    <property type="evidence" value="ECO:0007669"/>
    <property type="project" value="InterPro"/>
</dbReference>
<dbReference type="EMBL" id="CP001398">
    <property type="protein sequence ID" value="ACS32521.1"/>
    <property type="molecule type" value="Genomic_DNA"/>
</dbReference>
<feature type="transmembrane region" description="Helical" evidence="5">
    <location>
        <begin position="144"/>
        <end position="161"/>
    </location>
</feature>
<feature type="domain" description="PDZ" evidence="6">
    <location>
        <begin position="209"/>
        <end position="268"/>
    </location>
</feature>
<name>C5A2L9_THEGJ</name>
<feature type="transmembrane region" description="Helical" evidence="5">
    <location>
        <begin position="181"/>
        <end position="203"/>
    </location>
</feature>
<feature type="transmembrane region" description="Helical" evidence="5">
    <location>
        <begin position="359"/>
        <end position="381"/>
    </location>
</feature>
<dbReference type="PRINTS" id="PR01000">
    <property type="entry name" value="SREBPS2PTASE"/>
</dbReference>
<evidence type="ECO:0000259" key="6">
    <source>
        <dbReference type="PROSITE" id="PS50106"/>
    </source>
</evidence>
<dbReference type="GO" id="GO:0005737">
    <property type="term" value="C:cytoplasm"/>
    <property type="evidence" value="ECO:0007669"/>
    <property type="project" value="TreeGrafter"/>
</dbReference>
<dbReference type="InterPro" id="IPR001193">
    <property type="entry name" value="MBTPS2"/>
</dbReference>
<dbReference type="KEGG" id="tga:TGAM_0019"/>
<dbReference type="Pfam" id="PF17820">
    <property type="entry name" value="PDZ_6"/>
    <property type="match status" value="1"/>
</dbReference>
<dbReference type="eggNOG" id="arCOG04064">
    <property type="taxonomic scope" value="Archaea"/>
</dbReference>
<evidence type="ECO:0000256" key="5">
    <source>
        <dbReference type="SAM" id="Phobius"/>
    </source>
</evidence>
<dbReference type="PROSITE" id="PS50106">
    <property type="entry name" value="PDZ"/>
    <property type="match status" value="1"/>
</dbReference>